<dbReference type="Proteomes" id="UP000305282">
    <property type="component" value="Unassembled WGS sequence"/>
</dbReference>
<dbReference type="PANTHER" id="PTHR43566">
    <property type="entry name" value="CONSERVED PROTEIN"/>
    <property type="match status" value="1"/>
</dbReference>
<name>A0A4S5EQ74_9ACTN</name>
<dbReference type="Pfam" id="PF13635">
    <property type="entry name" value="DUF4143"/>
    <property type="match status" value="1"/>
</dbReference>
<keyword evidence="3" id="KW-0547">Nucleotide-binding</keyword>
<feature type="domain" description="DUF4143" evidence="2">
    <location>
        <begin position="208"/>
        <end position="366"/>
    </location>
</feature>
<feature type="domain" description="AAA" evidence="1">
    <location>
        <begin position="26"/>
        <end position="144"/>
    </location>
</feature>
<dbReference type="GO" id="GO:0005524">
    <property type="term" value="F:ATP binding"/>
    <property type="evidence" value="ECO:0007669"/>
    <property type="project" value="UniProtKB-KW"/>
</dbReference>
<keyword evidence="3" id="KW-0067">ATP-binding</keyword>
<dbReference type="Pfam" id="PF13173">
    <property type="entry name" value="AAA_14"/>
    <property type="match status" value="1"/>
</dbReference>
<dbReference type="InterPro" id="IPR041682">
    <property type="entry name" value="AAA_14"/>
</dbReference>
<dbReference type="PANTHER" id="PTHR43566:SF2">
    <property type="entry name" value="DUF4143 DOMAIN-CONTAINING PROTEIN"/>
    <property type="match status" value="1"/>
</dbReference>
<keyword evidence="4" id="KW-1185">Reference proteome</keyword>
<gene>
    <name evidence="3" type="ORF">E7Y31_11120</name>
</gene>
<evidence type="ECO:0000313" key="4">
    <source>
        <dbReference type="Proteomes" id="UP000305282"/>
    </source>
</evidence>
<evidence type="ECO:0000313" key="3">
    <source>
        <dbReference type="EMBL" id="THJ74494.1"/>
    </source>
</evidence>
<dbReference type="SUPFAM" id="SSF52540">
    <property type="entry name" value="P-loop containing nucleoside triphosphate hydrolases"/>
    <property type="match status" value="1"/>
</dbReference>
<comment type="caution">
    <text evidence="3">The sequence shown here is derived from an EMBL/GenBank/DDBJ whole genome shotgun (WGS) entry which is preliminary data.</text>
</comment>
<dbReference type="AlphaFoldDB" id="A0A4S5EQ74"/>
<reference evidence="3 4" key="1">
    <citation type="submission" date="2019-04" db="EMBL/GenBank/DDBJ databases">
        <title>Draft genome sequences for three unisolated Alnus-infective Frankia Sp+ strains, AgTrS, AiOr and AvVan, the first sequenced Frankia strains able to sporulate in-planta.</title>
        <authorList>
            <person name="Bethencourt L."/>
            <person name="Vautrin F."/>
            <person name="Taib N."/>
            <person name="Dubost A."/>
            <person name="Castro-Garcia L."/>
            <person name="Imbaud O."/>
            <person name="Abrouk D."/>
            <person name="Fournier P."/>
            <person name="Briolay J."/>
            <person name="Nguyen A."/>
            <person name="Normand P."/>
            <person name="Fernandez M.P."/>
            <person name="Brochier-Armanet C."/>
            <person name="Herrera-Belaroussi A."/>
        </authorList>
    </citation>
    <scope>NUCLEOTIDE SEQUENCE [LARGE SCALE GENOMIC DNA]</scope>
    <source>
        <strain evidence="3 4">AvVan</strain>
    </source>
</reference>
<evidence type="ECO:0000259" key="1">
    <source>
        <dbReference type="Pfam" id="PF13173"/>
    </source>
</evidence>
<protein>
    <submittedName>
        <fullName evidence="3">ATP-binding protein</fullName>
    </submittedName>
</protein>
<accession>A0A4S5EQ74</accession>
<dbReference type="OrthoDB" id="128089at2"/>
<sequence>MEPRQLSLELFPRHAAARVSAALADTRVVVLNGARQVGKSTLAQLTVDPRGDAKSYYLDEEPVRAAAAADPTGFLHHEGLLMIDEIQRVPELLLAIKREVDRDQRPGRFLLTGSARLWGLRGIPDTLPGRSETVELWPLAQGEVGGGPDGFVDAVFADGAIDLAPGGLRRNDYVERALRGGFPEAVRRADPRRRARFFESYISDLIARDIRQIAEIERSAELRRLVRALAANMSGLVVPRRLSNDLDVSASTVARHIEALELVYIVHQIPAWSSNLTTRAVATPKIIFVDSGLAGHLTGMTVWRATHPTAPVGPLVENFVLGELARQLSWSEEPVSLFHYRDRDRNEVDAVLERASGEIVGIEVKAAETLRAEDFRGLRRLASQTGDRFHAGYVLYAGAEVLSFGPRMRAAPISALWTTAPPAPSDCS</sequence>
<organism evidence="3 4">
    <name type="scientific">Candidatus Frankia alpina</name>
    <dbReference type="NCBI Taxonomy" id="2699483"/>
    <lineage>
        <taxon>Bacteria</taxon>
        <taxon>Bacillati</taxon>
        <taxon>Actinomycetota</taxon>
        <taxon>Actinomycetes</taxon>
        <taxon>Frankiales</taxon>
        <taxon>Frankiaceae</taxon>
        <taxon>Frankia</taxon>
    </lineage>
</organism>
<dbReference type="EMBL" id="SSXH01000232">
    <property type="protein sequence ID" value="THJ74494.1"/>
    <property type="molecule type" value="Genomic_DNA"/>
</dbReference>
<evidence type="ECO:0000259" key="2">
    <source>
        <dbReference type="Pfam" id="PF13635"/>
    </source>
</evidence>
<dbReference type="InterPro" id="IPR025420">
    <property type="entry name" value="DUF4143"/>
</dbReference>
<proteinExistence type="predicted"/>
<dbReference type="InterPro" id="IPR027417">
    <property type="entry name" value="P-loop_NTPase"/>
</dbReference>